<sequence>MSQPAPSTGQPAMSLAAAKLARQTKRIEQAEAALTAPPPLERDRPVPRAKGKKTVWTPFDSTADTTAATQASEVSMPATETRINTFRAAATRDSSLSRSMSSLSQRTTNTIPSDMERQEAVAVDASSFQRYTGRKNRKVADQLNAYEEKPEQKQTTVEATVDTREIYEVFGNALPGNQYLEENPGSKEGQLQFVQHPNGDVAAHQWSNERFLWDNIGQYSNIRKKIQGQLAADRLKGETAYQTLQQNTLAYFRTVAKQREATAMGLPFGVKEIQAAIPDPRTAQPAPTVIIKAPTATELGETFTHRDDPAPADEPRTQETQAQSQPRQPTPAQPFSYEGYPGYYNSSAYGGCYGGYTGQSGYPYGPPFQPPPGPRSDAYNNNFFPSTTTPDMQDPFYTQQSYRGMYGGLPSAFGGVPTGTPGYGAAGGHGDKVSGLNYDYNFPPGGADSTYSAVSERRDSADPRDQLSRRGPINQAVRIMPPRQREESHTAEHGALPSANTTAEASSTSTSTAPLSVRNSMRHQLFKISDQAKERSLSQANIRTVLHDPFSPQVGSTTGPAASDEPATQDSLPELKKTVANPTGLPPSMHSAGVQPAATARAFAPTVGATRSTPASSTEIFKNYSSPDTYWSKKNTEFTPHASSKSQRQEELTPPKGMGETLEDMLGYFENKAKAEDDEARATGKQTWDQKLNEWWKNGSMFARHEDMYKAIKDADTSYMTSSPPSTQAPIGTLAKKATATNPAEPTPPAVINKHDAHTRLLLPVLENLASYVQGPVEKRRDYFSRWTQPPEWAIDRNDNTSFHDKEPWEPPARVGRDPRYRAVLSPTEGGTGTPGRFGGRGQEPVAAGNGSGNAGGNGRYVGVENVRFGAFGSPQMVASGGGSSLVVGAGLERRFAFGRGL</sequence>
<feature type="region of interest" description="Disordered" evidence="1">
    <location>
        <begin position="607"/>
        <end position="626"/>
    </location>
</feature>
<feature type="compositionally biased region" description="Basic and acidic residues" evidence="1">
    <location>
        <begin position="303"/>
        <end position="317"/>
    </location>
</feature>
<feature type="region of interest" description="Disordered" evidence="1">
    <location>
        <begin position="548"/>
        <end position="597"/>
    </location>
</feature>
<organism evidence="3 4">
    <name type="scientific">Friedmanniomyces simplex</name>
    <dbReference type="NCBI Taxonomy" id="329884"/>
    <lineage>
        <taxon>Eukaryota</taxon>
        <taxon>Fungi</taxon>
        <taxon>Dikarya</taxon>
        <taxon>Ascomycota</taxon>
        <taxon>Pezizomycotina</taxon>
        <taxon>Dothideomycetes</taxon>
        <taxon>Dothideomycetidae</taxon>
        <taxon>Mycosphaerellales</taxon>
        <taxon>Teratosphaeriaceae</taxon>
        <taxon>Friedmanniomyces</taxon>
    </lineage>
</organism>
<feature type="compositionally biased region" description="Low complexity" evidence="1">
    <location>
        <begin position="498"/>
        <end position="513"/>
    </location>
</feature>
<feature type="region of interest" description="Disordered" evidence="1">
    <location>
        <begin position="449"/>
        <end position="518"/>
    </location>
</feature>
<feature type="compositionally biased region" description="Polar residues" evidence="1">
    <location>
        <begin position="1"/>
        <end position="11"/>
    </location>
</feature>
<feature type="region of interest" description="Disordered" evidence="1">
    <location>
        <begin position="796"/>
        <end position="856"/>
    </location>
</feature>
<dbReference type="Proteomes" id="UP000309340">
    <property type="component" value="Unassembled WGS sequence"/>
</dbReference>
<gene>
    <name evidence="3" type="ORF">B0A55_10254</name>
</gene>
<feature type="compositionally biased region" description="Basic and acidic residues" evidence="1">
    <location>
        <begin position="455"/>
        <end position="468"/>
    </location>
</feature>
<dbReference type="Pfam" id="PF09070">
    <property type="entry name" value="PFU"/>
    <property type="match status" value="1"/>
</dbReference>
<feature type="compositionally biased region" description="Low complexity" evidence="1">
    <location>
        <begin position="60"/>
        <end position="72"/>
    </location>
</feature>
<feature type="compositionally biased region" description="Polar residues" evidence="1">
    <location>
        <begin position="609"/>
        <end position="626"/>
    </location>
</feature>
<feature type="compositionally biased region" description="Polar residues" evidence="1">
    <location>
        <begin position="553"/>
        <end position="571"/>
    </location>
</feature>
<dbReference type="OrthoDB" id="10251048at2759"/>
<evidence type="ECO:0000313" key="3">
    <source>
        <dbReference type="EMBL" id="TKA66531.1"/>
    </source>
</evidence>
<feature type="region of interest" description="Disordered" evidence="1">
    <location>
        <begin position="635"/>
        <end position="657"/>
    </location>
</feature>
<dbReference type="EMBL" id="NAJQ01000639">
    <property type="protein sequence ID" value="TKA66531.1"/>
    <property type="molecule type" value="Genomic_DNA"/>
</dbReference>
<evidence type="ECO:0000313" key="4">
    <source>
        <dbReference type="Proteomes" id="UP000309340"/>
    </source>
</evidence>
<feature type="domain" description="PFU" evidence="2">
    <location>
        <begin position="184"/>
        <end position="224"/>
    </location>
</feature>
<feature type="compositionally biased region" description="Polar residues" evidence="1">
    <location>
        <begin position="635"/>
        <end position="646"/>
    </location>
</feature>
<evidence type="ECO:0000256" key="1">
    <source>
        <dbReference type="SAM" id="MobiDB-lite"/>
    </source>
</evidence>
<feature type="compositionally biased region" description="Gly residues" evidence="1">
    <location>
        <begin position="830"/>
        <end position="842"/>
    </location>
</feature>
<feature type="compositionally biased region" description="Basic and acidic residues" evidence="1">
    <location>
        <begin position="483"/>
        <end position="492"/>
    </location>
</feature>
<evidence type="ECO:0000259" key="2">
    <source>
        <dbReference type="Pfam" id="PF09070"/>
    </source>
</evidence>
<proteinExistence type="predicted"/>
<feature type="region of interest" description="Disordered" evidence="1">
    <location>
        <begin position="295"/>
        <end position="336"/>
    </location>
</feature>
<protein>
    <recommendedName>
        <fullName evidence="2">PFU domain-containing protein</fullName>
    </recommendedName>
</protein>
<feature type="region of interest" description="Disordered" evidence="1">
    <location>
        <begin position="1"/>
        <end position="77"/>
    </location>
</feature>
<name>A0A4U0WTL0_9PEZI</name>
<dbReference type="InterPro" id="IPR015155">
    <property type="entry name" value="PFU"/>
</dbReference>
<dbReference type="AlphaFoldDB" id="A0A4U0WTL0"/>
<accession>A0A4U0WTL0</accession>
<feature type="compositionally biased region" description="Polar residues" evidence="1">
    <location>
        <begin position="318"/>
        <end position="327"/>
    </location>
</feature>
<reference evidence="3 4" key="1">
    <citation type="submission" date="2017-03" db="EMBL/GenBank/DDBJ databases">
        <title>Genomes of endolithic fungi from Antarctica.</title>
        <authorList>
            <person name="Coleine C."/>
            <person name="Masonjones S."/>
            <person name="Stajich J.E."/>
        </authorList>
    </citation>
    <scope>NUCLEOTIDE SEQUENCE [LARGE SCALE GENOMIC DNA]</scope>
    <source>
        <strain evidence="3 4">CCFEE 5184</strain>
    </source>
</reference>
<keyword evidence="4" id="KW-1185">Reference proteome</keyword>
<feature type="compositionally biased region" description="Basic and acidic residues" evidence="1">
    <location>
        <begin position="796"/>
        <end position="821"/>
    </location>
</feature>
<comment type="caution">
    <text evidence="3">The sequence shown here is derived from an EMBL/GenBank/DDBJ whole genome shotgun (WGS) entry which is preliminary data.</text>
</comment>